<sequence>MPVNIVENKELEDFCYSKNIEPVKIYRTNEVETNLPYHDKNNCKALYSHNLNHKNEILAMIAAVSLLTSTTYESFLLLYLFLIGKKFSESELLLTFIISCVLCVLFVIFISILSCYLFKRKIAGLTRNIKITILIMINAVAIFSIKSCFLAIMLANISIDNNKSP</sequence>
<gene>
    <name evidence="2" type="ORF">EDEG_03933</name>
</gene>
<protein>
    <submittedName>
        <fullName evidence="2">Uncharacterized protein</fullName>
    </submittedName>
</protein>
<dbReference type="HOGENOM" id="CLU_1610735_0_0_1"/>
<feature type="transmembrane region" description="Helical" evidence="1">
    <location>
        <begin position="131"/>
        <end position="159"/>
    </location>
</feature>
<accession>J9D0T4</accession>
<dbReference type="EMBL" id="AFBI03000151">
    <property type="protein sequence ID" value="EJW01481.1"/>
    <property type="molecule type" value="Genomic_DNA"/>
</dbReference>
<dbReference type="AlphaFoldDB" id="J9D0T4"/>
<keyword evidence="3" id="KW-1185">Reference proteome</keyword>
<keyword evidence="1" id="KW-0812">Transmembrane</keyword>
<proteinExistence type="predicted"/>
<feature type="transmembrane region" description="Helical" evidence="1">
    <location>
        <begin position="57"/>
        <end position="81"/>
    </location>
</feature>
<dbReference type="InParanoid" id="J9D0T4"/>
<evidence type="ECO:0000256" key="1">
    <source>
        <dbReference type="SAM" id="Phobius"/>
    </source>
</evidence>
<reference evidence="2 3" key="1">
    <citation type="submission" date="2011-08" db="EMBL/GenBank/DDBJ databases">
        <authorList>
            <person name="Liu Z.J."/>
            <person name="Shi F.L."/>
            <person name="Lu J.Q."/>
            <person name="Li M."/>
            <person name="Wang Z.L."/>
        </authorList>
    </citation>
    <scope>NUCLEOTIDE SEQUENCE [LARGE SCALE GENOMIC DNA]</scope>
    <source>
        <strain evidence="2 3">USNM 41457</strain>
    </source>
</reference>
<keyword evidence="1" id="KW-0472">Membrane</keyword>
<comment type="caution">
    <text evidence="2">The sequence shown here is derived from an EMBL/GenBank/DDBJ whole genome shotgun (WGS) entry which is preliminary data.</text>
</comment>
<feature type="transmembrane region" description="Helical" evidence="1">
    <location>
        <begin position="93"/>
        <end position="119"/>
    </location>
</feature>
<reference evidence="3" key="2">
    <citation type="submission" date="2015-07" db="EMBL/GenBank/DDBJ databases">
        <title>Contrasting host-pathogen interactions and genome evolution in two generalist and specialist microsporidian pathogens of mosquitoes.</title>
        <authorList>
            <consortium name="The Broad Institute Genomics Platform"/>
            <consortium name="The Broad Institute Genome Sequencing Center for Infectious Disease"/>
            <person name="Cuomo C.A."/>
            <person name="Sanscrainte N.D."/>
            <person name="Goldberg J.M."/>
            <person name="Heiman D."/>
            <person name="Young S."/>
            <person name="Zeng Q."/>
            <person name="Becnel J.J."/>
            <person name="Birren B.W."/>
        </authorList>
    </citation>
    <scope>NUCLEOTIDE SEQUENCE [LARGE SCALE GENOMIC DNA]</scope>
    <source>
        <strain evidence="3">USNM 41457</strain>
    </source>
</reference>
<keyword evidence="1" id="KW-1133">Transmembrane helix</keyword>
<dbReference type="VEuPathDB" id="MicrosporidiaDB:EDEG_03933"/>
<organism evidence="2 3">
    <name type="scientific">Edhazardia aedis (strain USNM 41457)</name>
    <name type="common">Microsporidian parasite</name>
    <dbReference type="NCBI Taxonomy" id="1003232"/>
    <lineage>
        <taxon>Eukaryota</taxon>
        <taxon>Fungi</taxon>
        <taxon>Fungi incertae sedis</taxon>
        <taxon>Microsporidia</taxon>
        <taxon>Edhazardia</taxon>
    </lineage>
</organism>
<evidence type="ECO:0000313" key="2">
    <source>
        <dbReference type="EMBL" id="EJW01481.1"/>
    </source>
</evidence>
<dbReference type="Proteomes" id="UP000003163">
    <property type="component" value="Unassembled WGS sequence"/>
</dbReference>
<name>J9D0T4_EDHAE</name>
<evidence type="ECO:0000313" key="3">
    <source>
        <dbReference type="Proteomes" id="UP000003163"/>
    </source>
</evidence>